<keyword evidence="4" id="KW-0813">Transport</keyword>
<organism evidence="5 6">
    <name type="scientific">Mucor velutinosus</name>
    <dbReference type="NCBI Taxonomy" id="708070"/>
    <lineage>
        <taxon>Eukaryota</taxon>
        <taxon>Fungi</taxon>
        <taxon>Fungi incertae sedis</taxon>
        <taxon>Mucoromycota</taxon>
        <taxon>Mucoromycotina</taxon>
        <taxon>Mucoromycetes</taxon>
        <taxon>Mucorales</taxon>
        <taxon>Mucorineae</taxon>
        <taxon>Mucoraceae</taxon>
        <taxon>Mucor</taxon>
    </lineage>
</organism>
<gene>
    <name evidence="5" type="ORF">ATC70_001430</name>
</gene>
<dbReference type="GO" id="GO:0016973">
    <property type="term" value="P:poly(A)+ mRNA export from nucleus"/>
    <property type="evidence" value="ECO:0007669"/>
    <property type="project" value="TreeGrafter"/>
</dbReference>
<keyword evidence="4" id="KW-0811">Translocation</keyword>
<dbReference type="GO" id="GO:0005643">
    <property type="term" value="C:nuclear pore"/>
    <property type="evidence" value="ECO:0007669"/>
    <property type="project" value="UniProtKB-SubCell"/>
</dbReference>
<dbReference type="GO" id="GO:0006606">
    <property type="term" value="P:protein import into nucleus"/>
    <property type="evidence" value="ECO:0007669"/>
    <property type="project" value="TreeGrafter"/>
</dbReference>
<keyword evidence="4" id="KW-0653">Protein transport</keyword>
<keyword evidence="6" id="KW-1185">Reference proteome</keyword>
<dbReference type="EMBL" id="JASEJX010000013">
    <property type="protein sequence ID" value="KAK4518080.1"/>
    <property type="molecule type" value="Genomic_DNA"/>
</dbReference>
<evidence type="ECO:0000256" key="3">
    <source>
        <dbReference type="ARBA" id="ARBA00023242"/>
    </source>
</evidence>
<dbReference type="PANTHER" id="PTHR11225">
    <property type="entry name" value="NUCLEAR PORE COMPLEX PROTEIN NUP93 NUCLEOPORIN NUP93 DEAD EYE PROTEIN"/>
    <property type="match status" value="1"/>
</dbReference>
<comment type="caution">
    <text evidence="5">The sequence shown here is derived from an EMBL/GenBank/DDBJ whole genome shotgun (WGS) entry which is preliminary data.</text>
</comment>
<name>A0AAN7DLA6_9FUNG</name>
<evidence type="ECO:0000313" key="5">
    <source>
        <dbReference type="EMBL" id="KAK4518080.1"/>
    </source>
</evidence>
<sequence>MSNIFKQLLQDAKELPSLSSKYDSPKLHHNLNQLDKETSLITAKIDTASKDNHALGHYFLAQGGANTHKNSQFLEKVDTKFTFQPTQMIKETNVEAHLNQVQETYIKDTIDESNRKTRQTVSNAMIDKRNMYWRSKKNIILEEWDLEENNKTFGYLGTKDDTKATIAFKDQKKHFSMAVTDINNQRIMESPVPIVKTFANLSQSATCTNSQKSSMNVSWDIISHLTGESTDRIFGAYLFSNPDQIRIASMKLRLIKSARSYLEHQFRSVVNETLRENAAAANVGGSLSEKHRLNAYMKFQYKDRGSSWNPTFEVYDDMPIWLFTYLLVRCGYYNLALNYVEEKTQDFSGAPEFHKAFKEFCTDADFNISEQSRIQVERQYQTMKYSDRAPDPFKVLLYKIIGRCELQSKSEDTIHILEDALWLQLMLIRETPEALRSDRAEYRLADLQQMVNQANHSEYDKNGTNPWTYFNMLLLSLQFEKAINYLYKFERWRVQAVHIAIVFVYYGLVCVIPQPGNIYDIVSHADGTPCLNLIGMITQYIQIALDNCREALQYLFLLTLYPDQAMYASIYDMVVEQIVRCPDFKEILGNKVTCRAGLIDKYKPLLGFRAHNMKTYEDRIATPVAEAFQSRGRYKDAVYVLETLGKYEQVFGVLNQETYRAVNRYNTSGQKDALIPAMQDIIDFCSRIKMSYDKSPVPIYDSSNLATFNMLLTFIKATIENHYGRTQNAVELIQQTDLLPRSPQFSIVQRYVQQLMLQQDYVRNLLPYMIVIALNDKSQSRSISYFLTFSKLQMSVNIHQQIDQKLMQFNI</sequence>
<dbReference type="InterPro" id="IPR007231">
    <property type="entry name" value="Nucleoporin_int_Nup93/Nic96"/>
</dbReference>
<evidence type="ECO:0000256" key="1">
    <source>
        <dbReference type="ARBA" id="ARBA00004259"/>
    </source>
</evidence>
<dbReference type="Pfam" id="PF04097">
    <property type="entry name" value="Nic96"/>
    <property type="match status" value="1"/>
</dbReference>
<dbReference type="GO" id="GO:0017056">
    <property type="term" value="F:structural constituent of nuclear pore"/>
    <property type="evidence" value="ECO:0007669"/>
    <property type="project" value="InterPro"/>
</dbReference>
<evidence type="ECO:0000313" key="6">
    <source>
        <dbReference type="Proteomes" id="UP001304243"/>
    </source>
</evidence>
<evidence type="ECO:0000256" key="2">
    <source>
        <dbReference type="ARBA" id="ARBA00010186"/>
    </source>
</evidence>
<accession>A0AAN7DLA6</accession>
<dbReference type="GeneID" id="89945132"/>
<protein>
    <recommendedName>
        <fullName evidence="4">Nuclear pore protein</fullName>
    </recommendedName>
</protein>
<dbReference type="AlphaFoldDB" id="A0AAN7DLA6"/>
<reference evidence="5 6" key="1">
    <citation type="submission" date="2022-11" db="EMBL/GenBank/DDBJ databases">
        <title>Mucor velutinosus strain NIH1002 WGS.</title>
        <authorList>
            <person name="Subramanian P."/>
            <person name="Mullikin J.C."/>
            <person name="Segre J.A."/>
            <person name="Zelazny A.M."/>
        </authorList>
    </citation>
    <scope>NUCLEOTIDE SEQUENCE [LARGE SCALE GENOMIC DNA]</scope>
    <source>
        <strain evidence="5 6">NIH1002</strain>
    </source>
</reference>
<evidence type="ECO:0000256" key="4">
    <source>
        <dbReference type="RuleBase" id="RU364035"/>
    </source>
</evidence>
<keyword evidence="4" id="KW-0472">Membrane</keyword>
<comment type="subcellular location">
    <subcellularLocation>
        <location evidence="1">Nucleus envelope</location>
    </subcellularLocation>
    <subcellularLocation>
        <location evidence="4">Nucleus</location>
        <location evidence="4">Nuclear pore complex</location>
    </subcellularLocation>
</comment>
<keyword evidence="3 4" id="KW-0539">Nucleus</keyword>
<comment type="similarity">
    <text evidence="2 4">Belongs to the nucleoporin interacting component (NIC) family.</text>
</comment>
<keyword evidence="4" id="KW-0509">mRNA transport</keyword>
<dbReference type="Proteomes" id="UP001304243">
    <property type="component" value="Unassembled WGS sequence"/>
</dbReference>
<proteinExistence type="inferred from homology"/>
<keyword evidence="4" id="KW-0906">Nuclear pore complex</keyword>
<dbReference type="RefSeq" id="XP_064684746.1">
    <property type="nucleotide sequence ID" value="XM_064820826.1"/>
</dbReference>
<dbReference type="PANTHER" id="PTHR11225:SF4">
    <property type="entry name" value="NUCLEAR PORE COMPLEX PROTEIN NUP93"/>
    <property type="match status" value="1"/>
</dbReference>